<dbReference type="Pfam" id="PF00561">
    <property type="entry name" value="Abhydrolase_1"/>
    <property type="match status" value="1"/>
</dbReference>
<keyword evidence="1" id="KW-0472">Membrane</keyword>
<name>A0A1E4S515_CYBJN</name>
<feature type="domain" description="AB hydrolase-1" evidence="2">
    <location>
        <begin position="95"/>
        <end position="200"/>
    </location>
</feature>
<dbReference type="EMBL" id="KV453927">
    <property type="protein sequence ID" value="ODV74604.1"/>
    <property type="molecule type" value="Genomic_DNA"/>
</dbReference>
<evidence type="ECO:0000313" key="3">
    <source>
        <dbReference type="EMBL" id="ODV74604.1"/>
    </source>
</evidence>
<dbReference type="OMA" id="QYWTSED"/>
<dbReference type="PANTHER" id="PTHR12277">
    <property type="entry name" value="ALPHA/BETA HYDROLASE DOMAIN-CONTAINING PROTEIN"/>
    <property type="match status" value="1"/>
</dbReference>
<gene>
    <name evidence="3" type="ORF">CYBJADRAFT_166403</name>
</gene>
<evidence type="ECO:0000313" key="4">
    <source>
        <dbReference type="Proteomes" id="UP000094389"/>
    </source>
</evidence>
<dbReference type="GeneID" id="30988867"/>
<sequence>MPTLSYTLKMFAAALASVSVVSLAALYRFQLKLIYPNTLNDARLKTDTPDEYDMPYENMFLETPDGEKIHTFLLLHDRTLPGYKNKTIIVLCPNAGNIGNSLPIVQLLYKEMGYNVLIFSYRGYGESTGTSTEDGIKTDADTVMKFVMEHDQLSNSSVVLYGRSLGGAVAIYIASKNYVPVKAVVLENTFLSIRKAIPHIFPFLRNFTFLCHQVWDSEHDILKVSPEVEMIFLCAEKDEIVPPDHMARLYELSPATVKSRTVFDGAHHNDTVVYPSYWNIVHDFIKSIPPVEH</sequence>
<evidence type="ECO:0000256" key="1">
    <source>
        <dbReference type="SAM" id="Phobius"/>
    </source>
</evidence>
<accession>A0A1E4S515</accession>
<dbReference type="Gene3D" id="3.40.50.1820">
    <property type="entry name" value="alpha/beta hydrolase"/>
    <property type="match status" value="1"/>
</dbReference>
<dbReference type="GO" id="GO:0008474">
    <property type="term" value="F:palmitoyl-(protein) hydrolase activity"/>
    <property type="evidence" value="ECO:0007669"/>
    <property type="project" value="TreeGrafter"/>
</dbReference>
<dbReference type="RefSeq" id="XP_020071643.1">
    <property type="nucleotide sequence ID" value="XM_020214471.1"/>
</dbReference>
<keyword evidence="4" id="KW-1185">Reference proteome</keyword>
<dbReference type="Proteomes" id="UP000094389">
    <property type="component" value="Unassembled WGS sequence"/>
</dbReference>
<evidence type="ECO:0000259" key="2">
    <source>
        <dbReference type="Pfam" id="PF00561"/>
    </source>
</evidence>
<dbReference type="AlphaFoldDB" id="A0A1E4S515"/>
<keyword evidence="1" id="KW-0812">Transmembrane</keyword>
<keyword evidence="3" id="KW-0378">Hydrolase</keyword>
<dbReference type="PANTHER" id="PTHR12277:SF81">
    <property type="entry name" value="PROTEIN ABHD13"/>
    <property type="match status" value="1"/>
</dbReference>
<reference evidence="3 4" key="1">
    <citation type="journal article" date="2016" name="Proc. Natl. Acad. Sci. U.S.A.">
        <title>Comparative genomics of biotechnologically important yeasts.</title>
        <authorList>
            <person name="Riley R."/>
            <person name="Haridas S."/>
            <person name="Wolfe K.H."/>
            <person name="Lopes M.R."/>
            <person name="Hittinger C.T."/>
            <person name="Goeker M."/>
            <person name="Salamov A.A."/>
            <person name="Wisecaver J.H."/>
            <person name="Long T.M."/>
            <person name="Calvey C.H."/>
            <person name="Aerts A.L."/>
            <person name="Barry K.W."/>
            <person name="Choi C."/>
            <person name="Clum A."/>
            <person name="Coughlan A.Y."/>
            <person name="Deshpande S."/>
            <person name="Douglass A.P."/>
            <person name="Hanson S.J."/>
            <person name="Klenk H.-P."/>
            <person name="LaButti K.M."/>
            <person name="Lapidus A."/>
            <person name="Lindquist E.A."/>
            <person name="Lipzen A.M."/>
            <person name="Meier-Kolthoff J.P."/>
            <person name="Ohm R.A."/>
            <person name="Otillar R.P."/>
            <person name="Pangilinan J.L."/>
            <person name="Peng Y."/>
            <person name="Rokas A."/>
            <person name="Rosa C.A."/>
            <person name="Scheuner C."/>
            <person name="Sibirny A.A."/>
            <person name="Slot J.C."/>
            <person name="Stielow J.B."/>
            <person name="Sun H."/>
            <person name="Kurtzman C.P."/>
            <person name="Blackwell M."/>
            <person name="Grigoriev I.V."/>
            <person name="Jeffries T.W."/>
        </authorList>
    </citation>
    <scope>NUCLEOTIDE SEQUENCE [LARGE SCALE GENOMIC DNA]</scope>
    <source>
        <strain evidence="4">ATCC 18201 / CBS 1600 / BCRC 20928 / JCM 3617 / NBRC 0987 / NRRL Y-1542</strain>
    </source>
</reference>
<dbReference type="GO" id="GO:0016020">
    <property type="term" value="C:membrane"/>
    <property type="evidence" value="ECO:0007669"/>
    <property type="project" value="TreeGrafter"/>
</dbReference>
<dbReference type="InterPro" id="IPR000073">
    <property type="entry name" value="AB_hydrolase_1"/>
</dbReference>
<organism evidence="3 4">
    <name type="scientific">Cyberlindnera jadinii (strain ATCC 18201 / CBS 1600 / BCRC 20928 / JCM 3617 / NBRC 0987 / NRRL Y-1542)</name>
    <name type="common">Torula yeast</name>
    <name type="synonym">Candida utilis</name>
    <dbReference type="NCBI Taxonomy" id="983966"/>
    <lineage>
        <taxon>Eukaryota</taxon>
        <taxon>Fungi</taxon>
        <taxon>Dikarya</taxon>
        <taxon>Ascomycota</taxon>
        <taxon>Saccharomycotina</taxon>
        <taxon>Saccharomycetes</taxon>
        <taxon>Phaffomycetales</taxon>
        <taxon>Phaffomycetaceae</taxon>
        <taxon>Cyberlindnera</taxon>
    </lineage>
</organism>
<feature type="transmembrane region" description="Helical" evidence="1">
    <location>
        <begin position="6"/>
        <end position="27"/>
    </location>
</feature>
<proteinExistence type="predicted"/>
<dbReference type="InterPro" id="IPR029058">
    <property type="entry name" value="AB_hydrolase_fold"/>
</dbReference>
<dbReference type="SUPFAM" id="SSF53474">
    <property type="entry name" value="alpha/beta-Hydrolases"/>
    <property type="match status" value="1"/>
</dbReference>
<dbReference type="STRING" id="983966.A0A1E4S515"/>
<protein>
    <submittedName>
        <fullName evidence="3">Alpha/beta-hydrolase</fullName>
    </submittedName>
</protein>
<keyword evidence="1" id="KW-1133">Transmembrane helix</keyword>
<dbReference type="OrthoDB" id="10249433at2759"/>